<sequence length="37" mass="3955">MSLLELTVSGTTCSRTKLFVNSARYAEPDGSATVDSF</sequence>
<evidence type="ECO:0000313" key="2">
    <source>
        <dbReference type="Proteomes" id="UP000502345"/>
    </source>
</evidence>
<gene>
    <name evidence="1" type="ORF">G9444_5028</name>
</gene>
<dbReference type="AlphaFoldDB" id="A0A6G9CZK3"/>
<organism evidence="1 2">
    <name type="scientific">Rhodococcus erythropolis</name>
    <name type="common">Arthrobacter picolinophilus</name>
    <dbReference type="NCBI Taxonomy" id="1833"/>
    <lineage>
        <taxon>Bacteria</taxon>
        <taxon>Bacillati</taxon>
        <taxon>Actinomycetota</taxon>
        <taxon>Actinomycetes</taxon>
        <taxon>Mycobacteriales</taxon>
        <taxon>Nocardiaceae</taxon>
        <taxon>Rhodococcus</taxon>
        <taxon>Rhodococcus erythropolis group</taxon>
    </lineage>
</organism>
<proteinExistence type="predicted"/>
<dbReference type="Proteomes" id="UP000502345">
    <property type="component" value="Chromosome"/>
</dbReference>
<evidence type="ECO:0000313" key="1">
    <source>
        <dbReference type="EMBL" id="QIP42272.1"/>
    </source>
</evidence>
<name>A0A6G9CZK3_RHOER</name>
<dbReference type="EMBL" id="CP050124">
    <property type="protein sequence ID" value="QIP42272.1"/>
    <property type="molecule type" value="Genomic_DNA"/>
</dbReference>
<accession>A0A6G9CZK3</accession>
<protein>
    <submittedName>
        <fullName evidence="1">Uncharacterized protein</fullName>
    </submittedName>
</protein>
<reference evidence="1 2" key="1">
    <citation type="submission" date="2020-03" db="EMBL/GenBank/DDBJ databases">
        <title>Screen low temperature-resistant strains for efficient degradation of petroleum hydrocarbons under the low temperature.</title>
        <authorList>
            <person name="Wang Y."/>
            <person name="Chen J."/>
        </authorList>
    </citation>
    <scope>NUCLEOTIDE SEQUENCE [LARGE SCALE GENOMIC DNA]</scope>
    <source>
        <strain evidence="1 2">KB1</strain>
    </source>
</reference>